<keyword evidence="2" id="KW-0732">Signal</keyword>
<accession>A0ABR8NL35</accession>
<keyword evidence="4" id="KW-1185">Reference proteome</keyword>
<comment type="caution">
    <text evidence="3">The sequence shown here is derived from an EMBL/GenBank/DDBJ whole genome shotgun (WGS) entry which is preliminary data.</text>
</comment>
<feature type="chain" id="PRO_5045951054" description="Secreted protein" evidence="2">
    <location>
        <begin position="27"/>
        <end position="248"/>
    </location>
</feature>
<feature type="signal peptide" evidence="2">
    <location>
        <begin position="1"/>
        <end position="26"/>
    </location>
</feature>
<feature type="compositionally biased region" description="Low complexity" evidence="1">
    <location>
        <begin position="28"/>
        <end position="47"/>
    </location>
</feature>
<gene>
    <name evidence="3" type="ORF">IF188_06705</name>
</gene>
<dbReference type="EMBL" id="JACXZS010000003">
    <property type="protein sequence ID" value="MBD3941386.1"/>
    <property type="molecule type" value="Genomic_DNA"/>
</dbReference>
<evidence type="ECO:0008006" key="5">
    <source>
        <dbReference type="Google" id="ProtNLM"/>
    </source>
</evidence>
<proteinExistence type="predicted"/>
<evidence type="ECO:0000256" key="2">
    <source>
        <dbReference type="SAM" id="SignalP"/>
    </source>
</evidence>
<sequence length="248" mass="25036">MPTRSRSLVAGLGLALLAAGLLTACATPAGSGSTPTPTSTSPSAAGSDDQAEEIEADVAWLDGGRMIGVVTQGSSTCIPVAGDVAYTNGVLEVELLDPPEATACTMDLVPRVTTVAVPPDVDPTQELEIRFTGDYTGDADVDGVPGLTGGGQTDYLPSAGWTGEDGQFVILTWGSSSCVPVISDVALSSPSEVAVTFADPPADQVCTADMAPRAVVAQVDGVDDDSEVTAVLTGDTFEGVRVPIIGHD</sequence>
<dbReference type="Proteomes" id="UP000598426">
    <property type="component" value="Unassembled WGS sequence"/>
</dbReference>
<name>A0ABR8NL35_9MICO</name>
<protein>
    <recommendedName>
        <fullName evidence="5">Secreted protein</fullName>
    </recommendedName>
</protein>
<dbReference type="RefSeq" id="WP_191171006.1">
    <property type="nucleotide sequence ID" value="NZ_JACXZS010000003.1"/>
</dbReference>
<evidence type="ECO:0000313" key="3">
    <source>
        <dbReference type="EMBL" id="MBD3941386.1"/>
    </source>
</evidence>
<feature type="region of interest" description="Disordered" evidence="1">
    <location>
        <begin position="28"/>
        <end position="52"/>
    </location>
</feature>
<dbReference type="PROSITE" id="PS51257">
    <property type="entry name" value="PROKAR_LIPOPROTEIN"/>
    <property type="match status" value="1"/>
</dbReference>
<organism evidence="3 4">
    <name type="scientific">Microbacterium helvum</name>
    <dbReference type="NCBI Taxonomy" id="2773713"/>
    <lineage>
        <taxon>Bacteria</taxon>
        <taxon>Bacillati</taxon>
        <taxon>Actinomycetota</taxon>
        <taxon>Actinomycetes</taxon>
        <taxon>Micrococcales</taxon>
        <taxon>Microbacteriaceae</taxon>
        <taxon>Microbacterium</taxon>
    </lineage>
</organism>
<evidence type="ECO:0000256" key="1">
    <source>
        <dbReference type="SAM" id="MobiDB-lite"/>
    </source>
</evidence>
<evidence type="ECO:0000313" key="4">
    <source>
        <dbReference type="Proteomes" id="UP000598426"/>
    </source>
</evidence>
<reference evidence="3 4" key="1">
    <citation type="submission" date="2020-09" db="EMBL/GenBank/DDBJ databases">
        <title>Isolation and identification of active actinomycetes.</title>
        <authorList>
            <person name="Li X."/>
        </authorList>
    </citation>
    <scope>NUCLEOTIDE SEQUENCE [LARGE SCALE GENOMIC DNA]</scope>
    <source>
        <strain evidence="3 4">NEAU-LLC</strain>
    </source>
</reference>